<reference evidence="7" key="2">
    <citation type="journal article" date="2021" name="PeerJ">
        <title>Extensive microbial diversity within the chicken gut microbiome revealed by metagenomics and culture.</title>
        <authorList>
            <person name="Gilroy R."/>
            <person name="Ravi A."/>
            <person name="Getino M."/>
            <person name="Pursley I."/>
            <person name="Horton D.L."/>
            <person name="Alikhan N.F."/>
            <person name="Baker D."/>
            <person name="Gharbi K."/>
            <person name="Hall N."/>
            <person name="Watson M."/>
            <person name="Adriaenssens E.M."/>
            <person name="Foster-Nyarko E."/>
            <person name="Jarju S."/>
            <person name="Secka A."/>
            <person name="Antonio M."/>
            <person name="Oren A."/>
            <person name="Chaudhuri R.R."/>
            <person name="La Ragione R."/>
            <person name="Hildebrand F."/>
            <person name="Pallen M.J."/>
        </authorList>
    </citation>
    <scope>NUCLEOTIDE SEQUENCE</scope>
    <source>
        <strain evidence="7">B3-1481</strain>
    </source>
</reference>
<dbReference type="NCBIfam" id="NF037997">
    <property type="entry name" value="Na_Pi_symport"/>
    <property type="match status" value="1"/>
</dbReference>
<dbReference type="Proteomes" id="UP000823769">
    <property type="component" value="Unassembled WGS sequence"/>
</dbReference>
<organism evidence="7 8">
    <name type="scientific">Candidatus Cryptobacteroides avistercoris</name>
    <dbReference type="NCBI Taxonomy" id="2840758"/>
    <lineage>
        <taxon>Bacteria</taxon>
        <taxon>Pseudomonadati</taxon>
        <taxon>Bacteroidota</taxon>
        <taxon>Bacteroidia</taxon>
        <taxon>Bacteroidales</taxon>
        <taxon>Candidatus Cryptobacteroides</taxon>
    </lineage>
</organism>
<dbReference type="EMBL" id="JADILW010000032">
    <property type="protein sequence ID" value="MBO8479896.1"/>
    <property type="molecule type" value="Genomic_DNA"/>
</dbReference>
<feature type="transmembrane region" description="Helical" evidence="6">
    <location>
        <begin position="110"/>
        <end position="126"/>
    </location>
</feature>
<dbReference type="Gene3D" id="1.20.58.220">
    <property type="entry name" value="Phosphate transport system protein phou homolog 2, domain 2"/>
    <property type="match status" value="1"/>
</dbReference>
<feature type="transmembrane region" description="Helical" evidence="6">
    <location>
        <begin position="138"/>
        <end position="156"/>
    </location>
</feature>
<feature type="transmembrane region" description="Helical" evidence="6">
    <location>
        <begin position="289"/>
        <end position="312"/>
    </location>
</feature>
<evidence type="ECO:0000256" key="2">
    <source>
        <dbReference type="ARBA" id="ARBA00022475"/>
    </source>
</evidence>
<proteinExistence type="predicted"/>
<dbReference type="GO" id="GO:0044341">
    <property type="term" value="P:sodium-dependent phosphate transport"/>
    <property type="evidence" value="ECO:0007669"/>
    <property type="project" value="InterPro"/>
</dbReference>
<evidence type="ECO:0000256" key="6">
    <source>
        <dbReference type="SAM" id="Phobius"/>
    </source>
</evidence>
<evidence type="ECO:0000313" key="7">
    <source>
        <dbReference type="EMBL" id="MBO8479896.1"/>
    </source>
</evidence>
<accession>A0A9D9NNF1</accession>
<protein>
    <submittedName>
        <fullName evidence="7">Na/Pi cotransporter family protein</fullName>
    </submittedName>
</protein>
<dbReference type="NCBIfam" id="TIGR00704">
    <property type="entry name" value="NaPi_cotrn_rel"/>
    <property type="match status" value="1"/>
</dbReference>
<reference evidence="7" key="1">
    <citation type="submission" date="2020-10" db="EMBL/GenBank/DDBJ databases">
        <authorList>
            <person name="Gilroy R."/>
        </authorList>
    </citation>
    <scope>NUCLEOTIDE SEQUENCE</scope>
    <source>
        <strain evidence="7">B3-1481</strain>
    </source>
</reference>
<dbReference type="Pfam" id="PF02690">
    <property type="entry name" value="Na_Pi_cotrans"/>
    <property type="match status" value="2"/>
</dbReference>
<evidence type="ECO:0000256" key="3">
    <source>
        <dbReference type="ARBA" id="ARBA00022692"/>
    </source>
</evidence>
<name>A0A9D9NNF1_9BACT</name>
<feature type="transmembrane region" description="Helical" evidence="6">
    <location>
        <begin position="253"/>
        <end position="277"/>
    </location>
</feature>
<gene>
    <name evidence="7" type="ORF">IAB76_02130</name>
</gene>
<feature type="transmembrane region" description="Helical" evidence="6">
    <location>
        <begin position="176"/>
        <end position="208"/>
    </location>
</feature>
<keyword evidence="5 6" id="KW-0472">Membrane</keyword>
<sequence length="572" mass="62495">MFLSILTLIGALGMFLYGMNMMSSGLQKAAGDGLRRFVASMTSNPLKGVTTGLGVTAVIQSSSATTVMVVSFVNAGILTLTQAIGVIMGANIGTTFTAWIISLFGFSADISILAVPLMAIGFVMSLSKKGKTRDISEIIVGFSLLFLGLSFMKNSVPNLETNPEVLSFIQSWGGHGVWSVLLFILVGTTLTLVLQSSSATVALTLVFLNMGWIQFDMAAAMVLGENIGTTITANIAAAVGNTNAKRAALAHTVFNVFGVIWAVCFFRYFLALIQWLIGIVGLGGSAQTPLYSISMLHTVFNLINTGILIWFIPVIEKIVKTAIKDKSSGEIPEKLVYINAGLISAPELALTEASKEVVHFGKVMQRDLEYIRSAVEASDSEEKFQPWRDKLVKYEEISDRIEYEVVNFLNKLNREGLSDNSSLLIKALYRIVGEMESLGDSGEAISRLITRAIDHGQKLSDEHKKHVYDMIVLVGRAYEATIYNLEHSTSITNIDNAVEAEVHINRMRDKLRDVELKAVENNGEAYFESVYYLDLVEGLEKMGDFIINISQAVMGLRKGKPGVSSWDDDDRS</sequence>
<dbReference type="AlphaFoldDB" id="A0A9D9NNF1"/>
<dbReference type="PANTHER" id="PTHR10010:SF46">
    <property type="entry name" value="SODIUM-DEPENDENT PHOSPHATE TRANSPORT PROTEIN 2B"/>
    <property type="match status" value="1"/>
</dbReference>
<keyword evidence="4 6" id="KW-1133">Transmembrane helix</keyword>
<dbReference type="SUPFAM" id="SSF109755">
    <property type="entry name" value="PhoU-like"/>
    <property type="match status" value="1"/>
</dbReference>
<comment type="subcellular location">
    <subcellularLocation>
        <location evidence="1">Cell membrane</location>
        <topology evidence="1">Multi-pass membrane protein</topology>
    </subcellularLocation>
</comment>
<dbReference type="InterPro" id="IPR004633">
    <property type="entry name" value="NaPi_cotrn-rel/YqeW-like"/>
</dbReference>
<comment type="caution">
    <text evidence="7">The sequence shown here is derived from an EMBL/GenBank/DDBJ whole genome shotgun (WGS) entry which is preliminary data.</text>
</comment>
<dbReference type="GO" id="GO:0005436">
    <property type="term" value="F:sodium:phosphate symporter activity"/>
    <property type="evidence" value="ECO:0007669"/>
    <property type="project" value="InterPro"/>
</dbReference>
<dbReference type="InterPro" id="IPR038078">
    <property type="entry name" value="PhoU-like_sf"/>
</dbReference>
<dbReference type="GO" id="GO:0005886">
    <property type="term" value="C:plasma membrane"/>
    <property type="evidence" value="ECO:0007669"/>
    <property type="project" value="UniProtKB-SubCell"/>
</dbReference>
<evidence type="ECO:0000256" key="5">
    <source>
        <dbReference type="ARBA" id="ARBA00023136"/>
    </source>
</evidence>
<evidence type="ECO:0000256" key="4">
    <source>
        <dbReference type="ARBA" id="ARBA00022989"/>
    </source>
</evidence>
<dbReference type="InterPro" id="IPR003841">
    <property type="entry name" value="Na/Pi_transpt"/>
</dbReference>
<evidence type="ECO:0000256" key="1">
    <source>
        <dbReference type="ARBA" id="ARBA00004651"/>
    </source>
</evidence>
<keyword evidence="3 6" id="KW-0812">Transmembrane</keyword>
<dbReference type="PANTHER" id="PTHR10010">
    <property type="entry name" value="SOLUTE CARRIER FAMILY 34 SODIUM PHOSPHATE , MEMBER 2-RELATED"/>
    <property type="match status" value="1"/>
</dbReference>
<keyword evidence="2" id="KW-1003">Cell membrane</keyword>
<evidence type="ECO:0000313" key="8">
    <source>
        <dbReference type="Proteomes" id="UP000823769"/>
    </source>
</evidence>